<keyword evidence="1" id="KW-1133">Transmembrane helix</keyword>
<evidence type="ECO:0000313" key="3">
    <source>
        <dbReference type="Proteomes" id="UP001156613"/>
    </source>
</evidence>
<proteinExistence type="predicted"/>
<protein>
    <submittedName>
        <fullName evidence="2">Uncharacterized protein</fullName>
    </submittedName>
</protein>
<feature type="transmembrane region" description="Helical" evidence="1">
    <location>
        <begin position="117"/>
        <end position="137"/>
    </location>
</feature>
<feature type="transmembrane region" description="Helical" evidence="1">
    <location>
        <begin position="61"/>
        <end position="82"/>
    </location>
</feature>
<keyword evidence="1" id="KW-0472">Membrane</keyword>
<dbReference type="RefSeq" id="WP_062502458.1">
    <property type="nucleotide sequence ID" value="NZ_BEWO01000029.1"/>
</dbReference>
<dbReference type="EMBL" id="BSNT01000058">
    <property type="protein sequence ID" value="GLQ59833.1"/>
    <property type="molecule type" value="Genomic_DNA"/>
</dbReference>
<accession>A0ABQ5WI24</accession>
<keyword evidence="3" id="KW-1185">Reference proteome</keyword>
<dbReference type="Proteomes" id="UP001156613">
    <property type="component" value="Unassembled WGS sequence"/>
</dbReference>
<feature type="transmembrane region" description="Helical" evidence="1">
    <location>
        <begin position="88"/>
        <end position="110"/>
    </location>
</feature>
<comment type="caution">
    <text evidence="2">The sequence shown here is derived from an EMBL/GenBank/DDBJ whole genome shotgun (WGS) entry which is preliminary data.</text>
</comment>
<sequence length="152" mass="16767">MLMSGAYVATLWRIPLSNGLLALFFIAVRALTNDARILMPMKHDPSLRAAPTSSGGQVPRFAWRMPALLIVSLIFGLGWLPFPFDVRMVWTMAAESLLLSLGLAALVVFGVQVRKGLFWPGLMPVLLTLLWLILGAFDLRQAIVCMKASGQW</sequence>
<evidence type="ECO:0000256" key="1">
    <source>
        <dbReference type="SAM" id="Phobius"/>
    </source>
</evidence>
<name>A0ABQ5WI24_GLUJA</name>
<reference evidence="3" key="1">
    <citation type="journal article" date="2019" name="Int. J. Syst. Evol. Microbiol.">
        <title>The Global Catalogue of Microorganisms (GCM) 10K type strain sequencing project: providing services to taxonomists for standard genome sequencing and annotation.</title>
        <authorList>
            <consortium name="The Broad Institute Genomics Platform"/>
            <consortium name="The Broad Institute Genome Sequencing Center for Infectious Disease"/>
            <person name="Wu L."/>
            <person name="Ma J."/>
        </authorList>
    </citation>
    <scope>NUCLEOTIDE SEQUENCE [LARGE SCALE GENOMIC DNA]</scope>
    <source>
        <strain evidence="3">NBRC 3271</strain>
    </source>
</reference>
<gene>
    <name evidence="2" type="ORF">GCM10010937_16360</name>
</gene>
<evidence type="ECO:0000313" key="2">
    <source>
        <dbReference type="EMBL" id="GLQ59833.1"/>
    </source>
</evidence>
<organism evidence="2 3">
    <name type="scientific">Gluconobacter japonicus</name>
    <dbReference type="NCBI Taxonomy" id="376620"/>
    <lineage>
        <taxon>Bacteria</taxon>
        <taxon>Pseudomonadati</taxon>
        <taxon>Pseudomonadota</taxon>
        <taxon>Alphaproteobacteria</taxon>
        <taxon>Acetobacterales</taxon>
        <taxon>Acetobacteraceae</taxon>
        <taxon>Gluconobacter</taxon>
    </lineage>
</organism>
<keyword evidence="1" id="KW-0812">Transmembrane</keyword>
<feature type="transmembrane region" description="Helical" evidence="1">
    <location>
        <begin position="12"/>
        <end position="32"/>
    </location>
</feature>